<feature type="region of interest" description="Disordered" evidence="1">
    <location>
        <begin position="166"/>
        <end position="188"/>
    </location>
</feature>
<dbReference type="OrthoDB" id="6088715at2759"/>
<sequence length="603" mass="68160">MAQNEVIVISDEEDSVNQKTSEITSIVISDGEDEVVESMKTRGDVIERIVISSSAKSEPCRPLKKFKFSENGVKKLQAQVKLIDIGNWKKPLKLSPVKKETGEGVATSSAECEETSSSVDQVKTEKDDKIVGESRMNLFEKFCSDKKEITGKKPVKVNKSFDGYKHKKSKSPCQSPSSLKQGKITAESFSPKKRPPLHGIVRDEELLLYTVPLHCTVPLKKSELVSKQEASLSKTFTENQLNSLEALKEENFHKTFLTTVTSFMSPCRKPPPSLLFYLFKNILLSKQSGYGTECFRILLQIQELHPAQAAQMLRLKITWECVSMIVKLAGCSQFHTVESFKQNASMALSFLINVMEKEVEKKKFSLVKTNAHQFFSVDRSSGNIHDVVEWIQKATEQHCVERLDQHCGHNFCPLYLLQRMLQLSMLVSQRPEDTAVRLANDLVLAYVELPSVKYKTLLLQSIQSHFLKTKLIEVVMKNCCAIDNESGAEITTSFGLKYVVFNFKRSPPLSNGIVSTTNCEEFVMLLAYWLQSFIFCRKRTLMAKGKDSQRVMSQDDIEVLREIEQEVLMLTGRLEALCGSSLSPRSYQLLQLIVSLKSFAEIL</sequence>
<dbReference type="Proteomes" id="UP000225706">
    <property type="component" value="Unassembled WGS sequence"/>
</dbReference>
<dbReference type="STRING" id="50429.A0A2B4SJB9"/>
<gene>
    <name evidence="2" type="primary">SIMC1</name>
    <name evidence="2" type="ORF">AWC38_SpisGene6017</name>
</gene>
<evidence type="ECO:0000313" key="3">
    <source>
        <dbReference type="Proteomes" id="UP000225706"/>
    </source>
</evidence>
<proteinExistence type="predicted"/>
<evidence type="ECO:0000313" key="2">
    <source>
        <dbReference type="EMBL" id="PFX29209.1"/>
    </source>
</evidence>
<organism evidence="2 3">
    <name type="scientific">Stylophora pistillata</name>
    <name type="common">Smooth cauliflower coral</name>
    <dbReference type="NCBI Taxonomy" id="50429"/>
    <lineage>
        <taxon>Eukaryota</taxon>
        <taxon>Metazoa</taxon>
        <taxon>Cnidaria</taxon>
        <taxon>Anthozoa</taxon>
        <taxon>Hexacorallia</taxon>
        <taxon>Scleractinia</taxon>
        <taxon>Astrocoeniina</taxon>
        <taxon>Pocilloporidae</taxon>
        <taxon>Stylophora</taxon>
    </lineage>
</organism>
<reference evidence="3" key="1">
    <citation type="journal article" date="2017" name="bioRxiv">
        <title>Comparative analysis of the genomes of Stylophora pistillata and Acropora digitifera provides evidence for extensive differences between species of corals.</title>
        <authorList>
            <person name="Voolstra C.R."/>
            <person name="Li Y."/>
            <person name="Liew Y.J."/>
            <person name="Baumgarten S."/>
            <person name="Zoccola D."/>
            <person name="Flot J.-F."/>
            <person name="Tambutte S."/>
            <person name="Allemand D."/>
            <person name="Aranda M."/>
        </authorList>
    </citation>
    <scope>NUCLEOTIDE SEQUENCE [LARGE SCALE GENOMIC DNA]</scope>
</reference>
<comment type="caution">
    <text evidence="2">The sequence shown here is derived from an EMBL/GenBank/DDBJ whole genome shotgun (WGS) entry which is preliminary data.</text>
</comment>
<dbReference type="AlphaFoldDB" id="A0A2B4SJB9"/>
<keyword evidence="3" id="KW-1185">Reference proteome</keyword>
<protein>
    <submittedName>
        <fullName evidence="2">SUMO-interacting motif-containing protein 1</fullName>
    </submittedName>
</protein>
<dbReference type="EMBL" id="LSMT01000069">
    <property type="protein sequence ID" value="PFX29209.1"/>
    <property type="molecule type" value="Genomic_DNA"/>
</dbReference>
<evidence type="ECO:0000256" key="1">
    <source>
        <dbReference type="SAM" id="MobiDB-lite"/>
    </source>
</evidence>
<dbReference type="PANTHER" id="PTHR23187">
    <property type="entry name" value="FLJ44216 PROTEIN-RELATED"/>
    <property type="match status" value="1"/>
</dbReference>
<accession>A0A2B4SJB9</accession>
<feature type="compositionally biased region" description="Low complexity" evidence="1">
    <location>
        <begin position="106"/>
        <end position="118"/>
    </location>
</feature>
<dbReference type="InterPro" id="IPR052119">
    <property type="entry name" value="ElonginBC-PRC2_ViralRestrict"/>
</dbReference>
<name>A0A2B4SJB9_STYPI</name>
<feature type="region of interest" description="Disordered" evidence="1">
    <location>
        <begin position="98"/>
        <end position="127"/>
    </location>
</feature>
<dbReference type="PANTHER" id="PTHR23187:SF3">
    <property type="entry name" value="SUMO-INTERACTING MOTIF-CONTAINING PROTEIN 1"/>
    <property type="match status" value="1"/>
</dbReference>
<feature type="compositionally biased region" description="Low complexity" evidence="1">
    <location>
        <begin position="171"/>
        <end position="181"/>
    </location>
</feature>